<dbReference type="GeneID" id="37029653"/>
<keyword evidence="4" id="KW-0812">Transmembrane</keyword>
<organism evidence="10 11">
    <name type="scientific">Jaminaea rosea</name>
    <dbReference type="NCBI Taxonomy" id="1569628"/>
    <lineage>
        <taxon>Eukaryota</taxon>
        <taxon>Fungi</taxon>
        <taxon>Dikarya</taxon>
        <taxon>Basidiomycota</taxon>
        <taxon>Ustilaginomycotina</taxon>
        <taxon>Exobasidiomycetes</taxon>
        <taxon>Microstromatales</taxon>
        <taxon>Microstromatales incertae sedis</taxon>
        <taxon>Jaminaea</taxon>
    </lineage>
</organism>
<dbReference type="STRING" id="1569628.A0A316UL37"/>
<comment type="subcellular location">
    <subcellularLocation>
        <location evidence="1">Mitochondrion outer membrane</location>
        <topology evidence="1">Single-pass membrane protein</topology>
    </subcellularLocation>
</comment>
<proteinExistence type="inferred from homology"/>
<sequence length="50" mass="5802">MPLFFPLSEDSRERINRIIAIGHNVVHYGWVPFVLYVGYTRSSPQPSLIK</sequence>
<evidence type="ECO:0000256" key="3">
    <source>
        <dbReference type="ARBA" id="ARBA00022448"/>
    </source>
</evidence>
<keyword evidence="5" id="KW-1000">Mitochondrion outer membrane</keyword>
<evidence type="ECO:0000256" key="4">
    <source>
        <dbReference type="ARBA" id="ARBA00022692"/>
    </source>
</evidence>
<evidence type="ECO:0000256" key="1">
    <source>
        <dbReference type="ARBA" id="ARBA00004572"/>
    </source>
</evidence>
<protein>
    <recommendedName>
        <fullName evidence="12">Tom7-domain-containing protein</fullName>
    </recommendedName>
</protein>
<evidence type="ECO:0000256" key="6">
    <source>
        <dbReference type="ARBA" id="ARBA00022927"/>
    </source>
</evidence>
<keyword evidence="11" id="KW-1185">Reference proteome</keyword>
<evidence type="ECO:0000256" key="7">
    <source>
        <dbReference type="ARBA" id="ARBA00022989"/>
    </source>
</evidence>
<dbReference type="RefSeq" id="XP_025360589.1">
    <property type="nucleotide sequence ID" value="XM_025507830.1"/>
</dbReference>
<keyword evidence="3" id="KW-0813">Transport</keyword>
<dbReference type="AlphaFoldDB" id="A0A316UL37"/>
<keyword evidence="7" id="KW-1133">Transmembrane helix</keyword>
<evidence type="ECO:0000256" key="8">
    <source>
        <dbReference type="ARBA" id="ARBA00023128"/>
    </source>
</evidence>
<keyword evidence="8" id="KW-0496">Mitochondrion</keyword>
<dbReference type="Pfam" id="PF08038">
    <property type="entry name" value="Tom7"/>
    <property type="match status" value="1"/>
</dbReference>
<evidence type="ECO:0000313" key="11">
    <source>
        <dbReference type="Proteomes" id="UP000245884"/>
    </source>
</evidence>
<comment type="similarity">
    <text evidence="2">Belongs to the Tom7 family.</text>
</comment>
<evidence type="ECO:0000256" key="5">
    <source>
        <dbReference type="ARBA" id="ARBA00022787"/>
    </source>
</evidence>
<name>A0A316UL37_9BASI</name>
<accession>A0A316UL37</accession>
<dbReference type="GO" id="GO:0030150">
    <property type="term" value="P:protein import into mitochondrial matrix"/>
    <property type="evidence" value="ECO:0007669"/>
    <property type="project" value="InterPro"/>
</dbReference>
<dbReference type="InterPro" id="IPR012621">
    <property type="entry name" value="Tom7"/>
</dbReference>
<evidence type="ECO:0000256" key="9">
    <source>
        <dbReference type="ARBA" id="ARBA00023136"/>
    </source>
</evidence>
<dbReference type="Proteomes" id="UP000245884">
    <property type="component" value="Unassembled WGS sequence"/>
</dbReference>
<evidence type="ECO:0008006" key="12">
    <source>
        <dbReference type="Google" id="ProtNLM"/>
    </source>
</evidence>
<reference evidence="10 11" key="1">
    <citation type="journal article" date="2018" name="Mol. Biol. Evol.">
        <title>Broad Genomic Sampling Reveals a Smut Pathogenic Ancestry of the Fungal Clade Ustilaginomycotina.</title>
        <authorList>
            <person name="Kijpornyongpan T."/>
            <person name="Mondo S.J."/>
            <person name="Barry K."/>
            <person name="Sandor L."/>
            <person name="Lee J."/>
            <person name="Lipzen A."/>
            <person name="Pangilinan J."/>
            <person name="LaButti K."/>
            <person name="Hainaut M."/>
            <person name="Henrissat B."/>
            <person name="Grigoriev I.V."/>
            <person name="Spatafora J.W."/>
            <person name="Aime M.C."/>
        </authorList>
    </citation>
    <scope>NUCLEOTIDE SEQUENCE [LARGE SCALE GENOMIC DNA]</scope>
    <source>
        <strain evidence="10 11">MCA 5214</strain>
    </source>
</reference>
<gene>
    <name evidence="10" type="ORF">BDZ90DRAFT_254611</name>
</gene>
<keyword evidence="9" id="KW-0472">Membrane</keyword>
<evidence type="ECO:0000256" key="2">
    <source>
        <dbReference type="ARBA" id="ARBA00010917"/>
    </source>
</evidence>
<dbReference type="EMBL" id="KZ819673">
    <property type="protein sequence ID" value="PWN25977.1"/>
    <property type="molecule type" value="Genomic_DNA"/>
</dbReference>
<keyword evidence="6" id="KW-0653">Protein transport</keyword>
<dbReference type="OrthoDB" id="284357at2759"/>
<dbReference type="GO" id="GO:0005742">
    <property type="term" value="C:mitochondrial outer membrane translocase complex"/>
    <property type="evidence" value="ECO:0007669"/>
    <property type="project" value="InterPro"/>
</dbReference>
<evidence type="ECO:0000313" key="10">
    <source>
        <dbReference type="EMBL" id="PWN25977.1"/>
    </source>
</evidence>